<feature type="transmembrane region" description="Helical" evidence="8">
    <location>
        <begin position="280"/>
        <end position="304"/>
    </location>
</feature>
<comment type="cofactor">
    <cofactor evidence="7">
        <name>Mg(2+)</name>
        <dbReference type="ChEBI" id="CHEBI:18420"/>
    </cofactor>
</comment>
<evidence type="ECO:0000256" key="8">
    <source>
        <dbReference type="SAM" id="Phobius"/>
    </source>
</evidence>
<dbReference type="PANTHER" id="PTHR22926">
    <property type="entry name" value="PHOSPHO-N-ACETYLMURAMOYL-PENTAPEPTIDE-TRANSFERASE"/>
    <property type="match status" value="1"/>
</dbReference>
<feature type="transmembrane region" description="Helical" evidence="8">
    <location>
        <begin position="102"/>
        <end position="123"/>
    </location>
</feature>
<evidence type="ECO:0000256" key="3">
    <source>
        <dbReference type="ARBA" id="ARBA00022679"/>
    </source>
</evidence>
<evidence type="ECO:0000313" key="10">
    <source>
        <dbReference type="Proteomes" id="UP000553343"/>
    </source>
</evidence>
<reference evidence="9 10" key="1">
    <citation type="submission" date="2020-06" db="EMBL/GenBank/DDBJ databases">
        <title>High-quality draft genome of sulfate reducer Desulfobacter latus type strain AcrS2 isolated from marine sediment.</title>
        <authorList>
            <person name="Hoppe M."/>
            <person name="Larsen C.K."/>
            <person name="Marshall I.P.G."/>
            <person name="Schramm A."/>
            <person name="Marietou A.G."/>
        </authorList>
    </citation>
    <scope>NUCLEOTIDE SEQUENCE [LARGE SCALE GENOMIC DNA]</scope>
    <source>
        <strain evidence="9 10">AcRS2</strain>
    </source>
</reference>
<dbReference type="AlphaFoldDB" id="A0A850T625"/>
<feature type="binding site" evidence="7">
    <location>
        <position position="210"/>
    </location>
    <ligand>
        <name>Mg(2+)</name>
        <dbReference type="ChEBI" id="CHEBI:18420"/>
    </ligand>
</feature>
<feature type="transmembrane region" description="Helical" evidence="8">
    <location>
        <begin position="72"/>
        <end position="90"/>
    </location>
</feature>
<dbReference type="Proteomes" id="UP000553343">
    <property type="component" value="Unassembled WGS sequence"/>
</dbReference>
<keyword evidence="6 8" id="KW-0472">Membrane</keyword>
<dbReference type="GO" id="GO:0016780">
    <property type="term" value="F:phosphotransferase activity, for other substituted phosphate groups"/>
    <property type="evidence" value="ECO:0007669"/>
    <property type="project" value="InterPro"/>
</dbReference>
<keyword evidence="3 9" id="KW-0808">Transferase</keyword>
<dbReference type="GO" id="GO:0005886">
    <property type="term" value="C:plasma membrane"/>
    <property type="evidence" value="ECO:0007669"/>
    <property type="project" value="UniProtKB-SubCell"/>
</dbReference>
<dbReference type="Pfam" id="PF00953">
    <property type="entry name" value="Glycos_transf_4"/>
    <property type="match status" value="1"/>
</dbReference>
<feature type="transmembrane region" description="Helical" evidence="8">
    <location>
        <begin position="415"/>
        <end position="432"/>
    </location>
</feature>
<keyword evidence="5 8" id="KW-1133">Transmembrane helix</keyword>
<feature type="transmembrane region" description="Helical" evidence="8">
    <location>
        <begin position="211"/>
        <end position="228"/>
    </location>
</feature>
<feature type="transmembrane region" description="Helical" evidence="8">
    <location>
        <begin position="129"/>
        <end position="150"/>
    </location>
</feature>
<feature type="transmembrane region" description="Helical" evidence="8">
    <location>
        <begin position="310"/>
        <end position="330"/>
    </location>
</feature>
<dbReference type="PROSITE" id="PS01348">
    <property type="entry name" value="MRAY_2"/>
    <property type="match status" value="1"/>
</dbReference>
<feature type="transmembrane region" description="Helical" evidence="8">
    <location>
        <begin position="240"/>
        <end position="259"/>
    </location>
</feature>
<evidence type="ECO:0000256" key="7">
    <source>
        <dbReference type="PIRSR" id="PIRSR600715-1"/>
    </source>
</evidence>
<evidence type="ECO:0000256" key="2">
    <source>
        <dbReference type="ARBA" id="ARBA00022475"/>
    </source>
</evidence>
<keyword evidence="4 8" id="KW-0812">Transmembrane</keyword>
<dbReference type="PANTHER" id="PTHR22926:SF3">
    <property type="entry name" value="UNDECAPRENYL-PHOSPHATE ALPHA-N-ACETYLGLUCOSAMINYL 1-PHOSPHATE TRANSFERASE"/>
    <property type="match status" value="1"/>
</dbReference>
<organism evidence="9 10">
    <name type="scientific">Desulfobacter latus</name>
    <dbReference type="NCBI Taxonomy" id="2292"/>
    <lineage>
        <taxon>Bacteria</taxon>
        <taxon>Pseudomonadati</taxon>
        <taxon>Thermodesulfobacteriota</taxon>
        <taxon>Desulfobacteria</taxon>
        <taxon>Desulfobacterales</taxon>
        <taxon>Desulfobacteraceae</taxon>
        <taxon>Desulfobacter</taxon>
    </lineage>
</organism>
<dbReference type="EMBL" id="JACADJ010000003">
    <property type="protein sequence ID" value="NWH03697.1"/>
    <property type="molecule type" value="Genomic_DNA"/>
</dbReference>
<dbReference type="GO" id="GO:0071555">
    <property type="term" value="P:cell wall organization"/>
    <property type="evidence" value="ECO:0007669"/>
    <property type="project" value="TreeGrafter"/>
</dbReference>
<comment type="subcellular location">
    <subcellularLocation>
        <location evidence="1">Cell membrane</location>
        <topology evidence="1">Multi-pass membrane protein</topology>
    </subcellularLocation>
</comment>
<evidence type="ECO:0000256" key="4">
    <source>
        <dbReference type="ARBA" id="ARBA00022692"/>
    </source>
</evidence>
<sequence>MHLFTTFILSVFVTIGLVPIFKRMAFRMHLVDEPDARKVHLLPMPRSGGISMAIGAFLPVLIWVPMDNMVRAIHLGCAIIVIFGIIDDIRTLKYSQKLMAQIAASLVVMLYGGVGICSLGEMLPDGMDLPQLISFPLTLVFIVGVTNAINLSDGLDGLAGGISMLSFVAIGFFAFRVDNMTIAVMSVAVAGAILGFLRYNTHPAVVFMGDTGSQMLGFLCVVFTLVLTQANTPYSQITPLFLIGFPILDTLTVMVERIAKGGSPFKPDKNHFHHRLMKLGLYHSEAVLTIYLIQALFISCAFFFRFYSNWTNLALFSGLAFFIILLFHLARQTGFKFRSEVTAKGKKQLSVLALLAGERFSIRFFFKMLKWGLSGMMILQCLMPSQMPFYLSASGAVFAALIAVTRFFRIKNRGMLLRTMIYLTIPFLIYISNKNVADWVTEQVAMLNVIGFVGLVFCVIGVLNLTKRTKGFKFNPLDFLIFVVIIVFPNLPSIHLGNLGLKAMIAKSLILFFSYDVLMGELRKEYNFIDVSLMAVFLTIAARGFL</sequence>
<feature type="transmembrane region" description="Helical" evidence="8">
    <location>
        <begin position="477"/>
        <end position="495"/>
    </location>
</feature>
<gene>
    <name evidence="9" type="ORF">HXW94_01575</name>
</gene>
<keyword evidence="10" id="KW-1185">Reference proteome</keyword>
<feature type="transmembrane region" description="Helical" evidence="8">
    <location>
        <begin position="351"/>
        <end position="369"/>
    </location>
</feature>
<evidence type="ECO:0000313" key="9">
    <source>
        <dbReference type="EMBL" id="NWH03697.1"/>
    </source>
</evidence>
<accession>A0A850T625</accession>
<feature type="transmembrane region" description="Helical" evidence="8">
    <location>
        <begin position="181"/>
        <end position="199"/>
    </location>
</feature>
<dbReference type="InterPro" id="IPR018480">
    <property type="entry name" value="PNAcMuramoyl-5peptid_Trfase_CS"/>
</dbReference>
<feature type="binding site" evidence="7">
    <location>
        <position position="150"/>
    </location>
    <ligand>
        <name>Mg(2+)</name>
        <dbReference type="ChEBI" id="CHEBI:18420"/>
    </ligand>
</feature>
<comment type="caution">
    <text evidence="9">The sequence shown here is derived from an EMBL/GenBank/DDBJ whole genome shotgun (WGS) entry which is preliminary data.</text>
</comment>
<keyword evidence="7" id="KW-0479">Metal-binding</keyword>
<dbReference type="GO" id="GO:0009103">
    <property type="term" value="P:lipopolysaccharide biosynthetic process"/>
    <property type="evidence" value="ECO:0007669"/>
    <property type="project" value="TreeGrafter"/>
</dbReference>
<feature type="transmembrane region" description="Helical" evidence="8">
    <location>
        <begin position="47"/>
        <end position="66"/>
    </location>
</feature>
<dbReference type="InterPro" id="IPR000715">
    <property type="entry name" value="Glycosyl_transferase_4"/>
</dbReference>
<protein>
    <submittedName>
        <fullName evidence="9">Undecaprenyl/decaprenyl-phosphate alpha-N-acetylglucosaminyl 1-phosphate transferase</fullName>
    </submittedName>
</protein>
<dbReference type="GO" id="GO:0044038">
    <property type="term" value="P:cell wall macromolecule biosynthetic process"/>
    <property type="evidence" value="ECO:0007669"/>
    <property type="project" value="TreeGrafter"/>
</dbReference>
<feature type="transmembrane region" description="Helical" evidence="8">
    <location>
        <begin position="6"/>
        <end position="26"/>
    </location>
</feature>
<feature type="transmembrane region" description="Helical" evidence="8">
    <location>
        <begin position="444"/>
        <end position="465"/>
    </location>
</feature>
<evidence type="ECO:0000256" key="1">
    <source>
        <dbReference type="ARBA" id="ARBA00004651"/>
    </source>
</evidence>
<name>A0A850T625_9BACT</name>
<feature type="transmembrane region" description="Helical" evidence="8">
    <location>
        <begin position="389"/>
        <end position="408"/>
    </location>
</feature>
<keyword evidence="7" id="KW-0460">Magnesium</keyword>
<dbReference type="CDD" id="cd06853">
    <property type="entry name" value="GT_WecA_like"/>
    <property type="match status" value="1"/>
</dbReference>
<dbReference type="GO" id="GO:0046872">
    <property type="term" value="F:metal ion binding"/>
    <property type="evidence" value="ECO:0007669"/>
    <property type="project" value="UniProtKB-KW"/>
</dbReference>
<feature type="transmembrane region" description="Helical" evidence="8">
    <location>
        <begin position="157"/>
        <end position="175"/>
    </location>
</feature>
<evidence type="ECO:0000256" key="5">
    <source>
        <dbReference type="ARBA" id="ARBA00022989"/>
    </source>
</evidence>
<evidence type="ECO:0000256" key="6">
    <source>
        <dbReference type="ARBA" id="ARBA00023136"/>
    </source>
</evidence>
<keyword evidence="2" id="KW-1003">Cell membrane</keyword>
<dbReference type="RefSeq" id="WP_178365151.1">
    <property type="nucleotide sequence ID" value="NZ_JACADJ010000003.1"/>
</dbReference>
<proteinExistence type="predicted"/>